<reference evidence="1 2" key="1">
    <citation type="journal article" date="2023" name="ACS Omega">
        <title>Identification of the Neoaspergillic Acid Biosynthesis Gene Cluster by Establishing an In Vitro CRISPR-Ribonucleoprotein Genetic System in Aspergillus melleus.</title>
        <authorList>
            <person name="Yuan B."/>
            <person name="Grau M.F."/>
            <person name="Murata R.M."/>
            <person name="Torok T."/>
            <person name="Venkateswaran K."/>
            <person name="Stajich J.E."/>
            <person name="Wang C.C.C."/>
        </authorList>
    </citation>
    <scope>NUCLEOTIDE SEQUENCE [LARGE SCALE GENOMIC DNA]</scope>
    <source>
        <strain evidence="1 2">IMV 1140</strain>
    </source>
</reference>
<organism evidence="1 2">
    <name type="scientific">Aspergillus melleus</name>
    <dbReference type="NCBI Taxonomy" id="138277"/>
    <lineage>
        <taxon>Eukaryota</taxon>
        <taxon>Fungi</taxon>
        <taxon>Dikarya</taxon>
        <taxon>Ascomycota</taxon>
        <taxon>Pezizomycotina</taxon>
        <taxon>Eurotiomycetes</taxon>
        <taxon>Eurotiomycetidae</taxon>
        <taxon>Eurotiales</taxon>
        <taxon>Aspergillaceae</taxon>
        <taxon>Aspergillus</taxon>
        <taxon>Aspergillus subgen. Circumdati</taxon>
    </lineage>
</organism>
<evidence type="ECO:0000313" key="1">
    <source>
        <dbReference type="EMBL" id="KAK1145467.1"/>
    </source>
</evidence>
<gene>
    <name evidence="1" type="ORF">N8T08_004342</name>
</gene>
<name>A0ACC3B5F6_9EURO</name>
<accession>A0ACC3B5F6</accession>
<keyword evidence="2" id="KW-1185">Reference proteome</keyword>
<dbReference type="EMBL" id="JAOPJF010000024">
    <property type="protein sequence ID" value="KAK1145467.1"/>
    <property type="molecule type" value="Genomic_DNA"/>
</dbReference>
<proteinExistence type="predicted"/>
<comment type="caution">
    <text evidence="1">The sequence shown here is derived from an EMBL/GenBank/DDBJ whole genome shotgun (WGS) entry which is preliminary data.</text>
</comment>
<protein>
    <submittedName>
        <fullName evidence="1">Uncharacterized protein</fullName>
    </submittedName>
</protein>
<sequence>MEQTVHCLIWNSLVDILNMHKKYADALTSTALQDLENKFAPVPPEEDNTWLLLLIDLLTLGTLSSAGPFFNSHLKKERKKAYFAQKDSTFNNIKDTNLTLLGQSTTIAKDVIGGKTPPWSPESQAEFSSYMGQVIDGWHSVAALAVSDLSRVKETPPETGNSTLELKANVAKSFFGFTIPALWHASETYAFIINAGYGCDESKKLSDYLEDDVMENKGGSADPTDKGTPDKLMELNVLVPGFLHIPVCSPERAFQSWDTGKKGSSEFYPCDIPPGRDTCQDSTFVDQTSDASPKVDDCLTIIKNIEGDASTDYTHEVVGKPHRELLSFGSCAFGVEATTVDGNVNFVVGGQDIIDIIRDSIKKFGRDGKVGAKGEMHCKGNVHDQLIEWGIY</sequence>
<dbReference type="Proteomes" id="UP001177260">
    <property type="component" value="Unassembled WGS sequence"/>
</dbReference>
<evidence type="ECO:0000313" key="2">
    <source>
        <dbReference type="Proteomes" id="UP001177260"/>
    </source>
</evidence>